<name>A0A7X0RX54_9BACL</name>
<accession>A0A7X0RX54</accession>
<proteinExistence type="predicted"/>
<dbReference type="InterPro" id="IPR029033">
    <property type="entry name" value="His_PPase_superfam"/>
</dbReference>
<dbReference type="CDD" id="cd07067">
    <property type="entry name" value="HP_PGM_like"/>
    <property type="match status" value="1"/>
</dbReference>
<dbReference type="InterPro" id="IPR013078">
    <property type="entry name" value="His_Pase_superF_clade-1"/>
</dbReference>
<reference evidence="1 2" key="1">
    <citation type="submission" date="2020-08" db="EMBL/GenBank/DDBJ databases">
        <title>Cohnella phylogeny.</title>
        <authorList>
            <person name="Dunlap C."/>
        </authorList>
    </citation>
    <scope>NUCLEOTIDE SEQUENCE [LARGE SCALE GENOMIC DNA]</scope>
    <source>
        <strain evidence="1 2">DSM 28246</strain>
    </source>
</reference>
<evidence type="ECO:0000313" key="1">
    <source>
        <dbReference type="EMBL" id="MBB6673714.1"/>
    </source>
</evidence>
<dbReference type="GO" id="GO:0005737">
    <property type="term" value="C:cytoplasm"/>
    <property type="evidence" value="ECO:0007669"/>
    <property type="project" value="TreeGrafter"/>
</dbReference>
<gene>
    <name evidence="1" type="ORF">H7C19_23830</name>
</gene>
<dbReference type="Gene3D" id="3.40.50.1240">
    <property type="entry name" value="Phosphoglycerate mutase-like"/>
    <property type="match status" value="1"/>
</dbReference>
<dbReference type="SUPFAM" id="SSF53254">
    <property type="entry name" value="Phosphoglycerate mutase-like"/>
    <property type="match status" value="1"/>
</dbReference>
<comment type="caution">
    <text evidence="1">The sequence shown here is derived from an EMBL/GenBank/DDBJ whole genome shotgun (WGS) entry which is preliminary data.</text>
</comment>
<dbReference type="Pfam" id="PF00300">
    <property type="entry name" value="His_Phos_1"/>
    <property type="match status" value="1"/>
</dbReference>
<dbReference type="EMBL" id="JACJVP010000041">
    <property type="protein sequence ID" value="MBB6673714.1"/>
    <property type="molecule type" value="Genomic_DNA"/>
</dbReference>
<sequence>MKNVYLVRHCQAEGQAPDAPLTDEGNRQALRLASFLADREIDCLISSPYERAYRTVQPLAERLGIEVVLDARLTERVLSAENHPAWRDRLRETFADLDLRYEGGESSREATGRAVGVVDEVLRGAYRDAVIVSHGNLISLLLKHFDDRIGFEEWAALSNPDVYRLVFADDTPSIRRIWTE</sequence>
<dbReference type="PANTHER" id="PTHR48100">
    <property type="entry name" value="BROAD-SPECIFICITY PHOSPHATASE YOR283W-RELATED"/>
    <property type="match status" value="1"/>
</dbReference>
<dbReference type="SMART" id="SM00855">
    <property type="entry name" value="PGAM"/>
    <property type="match status" value="1"/>
</dbReference>
<protein>
    <submittedName>
        <fullName evidence="1">Histidine phosphatase family protein</fullName>
    </submittedName>
</protein>
<dbReference type="RefSeq" id="WP_185671574.1">
    <property type="nucleotide sequence ID" value="NZ_JACJVP010000041.1"/>
</dbReference>
<organism evidence="1 2">
    <name type="scientific">Cohnella nanjingensis</name>
    <dbReference type="NCBI Taxonomy" id="1387779"/>
    <lineage>
        <taxon>Bacteria</taxon>
        <taxon>Bacillati</taxon>
        <taxon>Bacillota</taxon>
        <taxon>Bacilli</taxon>
        <taxon>Bacillales</taxon>
        <taxon>Paenibacillaceae</taxon>
        <taxon>Cohnella</taxon>
    </lineage>
</organism>
<dbReference type="AlphaFoldDB" id="A0A7X0RX54"/>
<dbReference type="GO" id="GO:0016791">
    <property type="term" value="F:phosphatase activity"/>
    <property type="evidence" value="ECO:0007669"/>
    <property type="project" value="TreeGrafter"/>
</dbReference>
<evidence type="ECO:0000313" key="2">
    <source>
        <dbReference type="Proteomes" id="UP000547209"/>
    </source>
</evidence>
<dbReference type="InterPro" id="IPR050275">
    <property type="entry name" value="PGM_Phosphatase"/>
</dbReference>
<keyword evidence="2" id="KW-1185">Reference proteome</keyword>
<dbReference type="PIRSF" id="PIRSF000709">
    <property type="entry name" value="6PFK_2-Ptase"/>
    <property type="match status" value="1"/>
</dbReference>
<dbReference type="Proteomes" id="UP000547209">
    <property type="component" value="Unassembled WGS sequence"/>
</dbReference>
<dbReference type="PANTHER" id="PTHR48100:SF1">
    <property type="entry name" value="HISTIDINE PHOSPHATASE FAMILY PROTEIN-RELATED"/>
    <property type="match status" value="1"/>
</dbReference>